<evidence type="ECO:0000256" key="1">
    <source>
        <dbReference type="SAM" id="Phobius"/>
    </source>
</evidence>
<dbReference type="InterPro" id="IPR035901">
    <property type="entry name" value="GIY-YIG_endonuc_sf"/>
</dbReference>
<dbReference type="EMBL" id="PYMO01000001">
    <property type="protein sequence ID" value="PSU27195.1"/>
    <property type="molecule type" value="Genomic_DNA"/>
</dbReference>
<feature type="transmembrane region" description="Helical" evidence="1">
    <location>
        <begin position="6"/>
        <end position="26"/>
    </location>
</feature>
<dbReference type="Proteomes" id="UP000241618">
    <property type="component" value="Unassembled WGS sequence"/>
</dbReference>
<evidence type="ECO:0000313" key="2">
    <source>
        <dbReference type="EMBL" id="PSU27195.1"/>
    </source>
</evidence>
<dbReference type="Gene3D" id="3.40.1440.10">
    <property type="entry name" value="GIY-YIG endonuclease"/>
    <property type="match status" value="1"/>
</dbReference>
<proteinExistence type="predicted"/>
<sequence length="154" mass="18168">MFQDVFSFVFKVIFWFVVAGLVYSQFSHSREYKKSQERKRLLQEKRNKSKIKVNYSEYSKSNSRYCVYQISSSGLTYYGVTSNFDARMMSHLLNMKNETHDNYLLQKEYDAGNISKDSFSIYKDDLASPEAYNLEFELRPRPNMGWNLLAGGKH</sequence>
<evidence type="ECO:0000313" key="3">
    <source>
        <dbReference type="EMBL" id="PSU51305.1"/>
    </source>
</evidence>
<dbReference type="SUPFAM" id="SSF82771">
    <property type="entry name" value="GIY-YIG endonuclease"/>
    <property type="match status" value="1"/>
</dbReference>
<evidence type="ECO:0000313" key="4">
    <source>
        <dbReference type="Proteomes" id="UP000241405"/>
    </source>
</evidence>
<gene>
    <name evidence="3" type="ORF">C9J18_12685</name>
    <name evidence="2" type="ORF">CTM96_00230</name>
</gene>
<comment type="caution">
    <text evidence="3">The sequence shown here is derived from an EMBL/GenBank/DDBJ whole genome shotgun (WGS) entry which is preliminary data.</text>
</comment>
<reference evidence="4 5" key="1">
    <citation type="submission" date="2018-03" db="EMBL/GenBank/DDBJ databases">
        <title>Whole genome sequencing of Histamine producing bacteria.</title>
        <authorList>
            <person name="Butler K."/>
        </authorList>
    </citation>
    <scope>NUCLEOTIDE SEQUENCE [LARGE SCALE GENOMIC DNA]</scope>
    <source>
        <strain evidence="3 5">FS-6.1</strain>
        <strain evidence="2 4">FS-6.2</strain>
    </source>
</reference>
<dbReference type="Proteomes" id="UP000241405">
    <property type="component" value="Unassembled WGS sequence"/>
</dbReference>
<dbReference type="AlphaFoldDB" id="A0A2T3JQH4"/>
<evidence type="ECO:0000313" key="5">
    <source>
        <dbReference type="Proteomes" id="UP000241618"/>
    </source>
</evidence>
<protein>
    <submittedName>
        <fullName evidence="3">Uncharacterized protein</fullName>
    </submittedName>
</protein>
<dbReference type="RefSeq" id="WP_107190701.1">
    <property type="nucleotide sequence ID" value="NZ_PYMN01000018.1"/>
</dbReference>
<organism evidence="3 5">
    <name type="scientific">Photobacterium phosphoreum</name>
    <dbReference type="NCBI Taxonomy" id="659"/>
    <lineage>
        <taxon>Bacteria</taxon>
        <taxon>Pseudomonadati</taxon>
        <taxon>Pseudomonadota</taxon>
        <taxon>Gammaproteobacteria</taxon>
        <taxon>Vibrionales</taxon>
        <taxon>Vibrionaceae</taxon>
        <taxon>Photobacterium</taxon>
    </lineage>
</organism>
<keyword evidence="4" id="KW-1185">Reference proteome</keyword>
<keyword evidence="1" id="KW-0472">Membrane</keyword>
<keyword evidence="1" id="KW-0812">Transmembrane</keyword>
<accession>A0A2T3JQH4</accession>
<dbReference type="EMBL" id="PYMP01000011">
    <property type="protein sequence ID" value="PSU51305.1"/>
    <property type="molecule type" value="Genomic_DNA"/>
</dbReference>
<keyword evidence="1" id="KW-1133">Transmembrane helix</keyword>
<name>A0A2T3JQH4_PHOPO</name>